<feature type="compositionally biased region" description="Basic and acidic residues" evidence="5">
    <location>
        <begin position="33"/>
        <end position="42"/>
    </location>
</feature>
<dbReference type="STRING" id="703135.A0A2A9NJV6"/>
<dbReference type="Pfam" id="PF07690">
    <property type="entry name" value="MFS_1"/>
    <property type="match status" value="1"/>
</dbReference>
<feature type="transmembrane region" description="Helical" evidence="6">
    <location>
        <begin position="418"/>
        <end position="440"/>
    </location>
</feature>
<comment type="subcellular location">
    <subcellularLocation>
        <location evidence="1">Membrane</location>
        <topology evidence="1">Multi-pass membrane protein</topology>
    </subcellularLocation>
</comment>
<dbReference type="GO" id="GO:0022857">
    <property type="term" value="F:transmembrane transporter activity"/>
    <property type="evidence" value="ECO:0007669"/>
    <property type="project" value="InterPro"/>
</dbReference>
<dbReference type="Proteomes" id="UP000242287">
    <property type="component" value="Unassembled WGS sequence"/>
</dbReference>
<feature type="compositionally biased region" description="Polar residues" evidence="5">
    <location>
        <begin position="1"/>
        <end position="25"/>
    </location>
</feature>
<gene>
    <name evidence="8" type="ORF">AMATHDRAFT_143000</name>
</gene>
<accession>A0A2A9NJV6</accession>
<keyword evidence="3 6" id="KW-1133">Transmembrane helix</keyword>
<dbReference type="PANTHER" id="PTHR23502">
    <property type="entry name" value="MAJOR FACILITATOR SUPERFAMILY"/>
    <property type="match status" value="1"/>
</dbReference>
<feature type="transmembrane region" description="Helical" evidence="6">
    <location>
        <begin position="73"/>
        <end position="94"/>
    </location>
</feature>
<organism evidence="8 9">
    <name type="scientific">Amanita thiersii Skay4041</name>
    <dbReference type="NCBI Taxonomy" id="703135"/>
    <lineage>
        <taxon>Eukaryota</taxon>
        <taxon>Fungi</taxon>
        <taxon>Dikarya</taxon>
        <taxon>Basidiomycota</taxon>
        <taxon>Agaricomycotina</taxon>
        <taxon>Agaricomycetes</taxon>
        <taxon>Agaricomycetidae</taxon>
        <taxon>Agaricales</taxon>
        <taxon>Pluteineae</taxon>
        <taxon>Amanitaceae</taxon>
        <taxon>Amanita</taxon>
    </lineage>
</organism>
<dbReference type="PANTHER" id="PTHR23502:SF60">
    <property type="entry name" value="MAJOR FACILITATOR SUPERFAMILY (MFS) PROFILE DOMAIN-CONTAINING PROTEIN-RELATED"/>
    <property type="match status" value="1"/>
</dbReference>
<feature type="transmembrane region" description="Helical" evidence="6">
    <location>
        <begin position="452"/>
        <end position="476"/>
    </location>
</feature>
<keyword evidence="4 6" id="KW-0472">Membrane</keyword>
<evidence type="ECO:0000256" key="3">
    <source>
        <dbReference type="ARBA" id="ARBA00022989"/>
    </source>
</evidence>
<dbReference type="SUPFAM" id="SSF103473">
    <property type="entry name" value="MFS general substrate transporter"/>
    <property type="match status" value="1"/>
</dbReference>
<dbReference type="EMBL" id="KZ301989">
    <property type="protein sequence ID" value="PFH51265.1"/>
    <property type="molecule type" value="Genomic_DNA"/>
</dbReference>
<dbReference type="GO" id="GO:0016020">
    <property type="term" value="C:membrane"/>
    <property type="evidence" value="ECO:0007669"/>
    <property type="project" value="UniProtKB-SubCell"/>
</dbReference>
<evidence type="ECO:0000256" key="1">
    <source>
        <dbReference type="ARBA" id="ARBA00004141"/>
    </source>
</evidence>
<dbReference type="InterPro" id="IPR011701">
    <property type="entry name" value="MFS"/>
</dbReference>
<dbReference type="OrthoDB" id="6770063at2759"/>
<dbReference type="FunFam" id="1.20.1250.20:FF:000011">
    <property type="entry name" value="MFS multidrug transporter, putative"/>
    <property type="match status" value="1"/>
</dbReference>
<keyword evidence="2 6" id="KW-0812">Transmembrane</keyword>
<sequence>MSQQHKQAEDTNASQLDASRAATPTPTLPGDASPKDSPGKLSHLKTETDVMVVDWDGPNDPANPKNWPYRRKWAATLIVSSFTFISPISSSMVAPASEQISREFHITSSAVMAMTTSIFVLGFALGPLFFGPLSEIYGRSRVLQGANLLYLAWNIGCSFAQNTGQLIAFRFLSGLGGSAPLSIGGGVLGDTWRPEERGKAIAIYSLAPLLGPVLGPVCGAWITQRSTWRWVFWSTSIVDVVIQLAGIFFLQETYAPLLLERKANKIRAQMDEEKGHNKEICTIYDQGESRHWKDIFARSMTRPFMLFAFEPIVQLIGLYMALIYGIFYLFLTTMPLIFSKVYYEEPGIAGLNYIALGLGLTLAAQINARLLDRFYITFKKKNGGVGEPEFRLPSMAIGSVLLPIGLFLAGWAPQKHAHWIATDIGIALVGGGMIMCFQAMQTYIVDAFTLHAASALAAVSCLRSLAGFAFPLFAPIMYERLGYGIGDTILACVAIVLGCPAPWIFWKYGKMIRSKSRYAHKSARIDGN</sequence>
<dbReference type="InterPro" id="IPR036259">
    <property type="entry name" value="MFS_trans_sf"/>
</dbReference>
<evidence type="ECO:0000256" key="6">
    <source>
        <dbReference type="SAM" id="Phobius"/>
    </source>
</evidence>
<feature type="domain" description="Major facilitator superfamily (MFS) profile" evidence="7">
    <location>
        <begin position="75"/>
        <end position="510"/>
    </location>
</feature>
<evidence type="ECO:0000256" key="2">
    <source>
        <dbReference type="ARBA" id="ARBA00022692"/>
    </source>
</evidence>
<dbReference type="InterPro" id="IPR020846">
    <property type="entry name" value="MFS_dom"/>
</dbReference>
<feature type="transmembrane region" description="Helical" evidence="6">
    <location>
        <begin position="201"/>
        <end position="224"/>
    </location>
</feature>
<evidence type="ECO:0000259" key="7">
    <source>
        <dbReference type="PROSITE" id="PS50850"/>
    </source>
</evidence>
<evidence type="ECO:0000313" key="9">
    <source>
        <dbReference type="Proteomes" id="UP000242287"/>
    </source>
</evidence>
<dbReference type="Gene3D" id="1.20.1250.20">
    <property type="entry name" value="MFS general substrate transporter like domains"/>
    <property type="match status" value="1"/>
</dbReference>
<dbReference type="PROSITE" id="PS50850">
    <property type="entry name" value="MFS"/>
    <property type="match status" value="1"/>
</dbReference>
<feature type="transmembrane region" description="Helical" evidence="6">
    <location>
        <begin position="230"/>
        <end position="250"/>
    </location>
</feature>
<dbReference type="AlphaFoldDB" id="A0A2A9NJV6"/>
<evidence type="ECO:0000313" key="8">
    <source>
        <dbReference type="EMBL" id="PFH51265.1"/>
    </source>
</evidence>
<reference evidence="8 9" key="1">
    <citation type="submission" date="2014-02" db="EMBL/GenBank/DDBJ databases">
        <title>Transposable element dynamics among asymbiotic and ectomycorrhizal Amanita fungi.</title>
        <authorList>
            <consortium name="DOE Joint Genome Institute"/>
            <person name="Hess J."/>
            <person name="Skrede I."/>
            <person name="Wolfe B."/>
            <person name="LaButti K."/>
            <person name="Ohm R.A."/>
            <person name="Grigoriev I.V."/>
            <person name="Pringle A."/>
        </authorList>
    </citation>
    <scope>NUCLEOTIDE SEQUENCE [LARGE SCALE GENOMIC DNA]</scope>
    <source>
        <strain evidence="8 9">SKay4041</strain>
    </source>
</reference>
<evidence type="ECO:0000256" key="4">
    <source>
        <dbReference type="ARBA" id="ARBA00023136"/>
    </source>
</evidence>
<evidence type="ECO:0000256" key="5">
    <source>
        <dbReference type="SAM" id="MobiDB-lite"/>
    </source>
</evidence>
<feature type="transmembrane region" description="Helical" evidence="6">
    <location>
        <begin position="392"/>
        <end position="412"/>
    </location>
</feature>
<feature type="transmembrane region" description="Helical" evidence="6">
    <location>
        <begin position="304"/>
        <end position="331"/>
    </location>
</feature>
<feature type="transmembrane region" description="Helical" evidence="6">
    <location>
        <begin position="106"/>
        <end position="130"/>
    </location>
</feature>
<feature type="transmembrane region" description="Helical" evidence="6">
    <location>
        <begin position="351"/>
        <end position="371"/>
    </location>
</feature>
<protein>
    <recommendedName>
        <fullName evidence="7">Major facilitator superfamily (MFS) profile domain-containing protein</fullName>
    </recommendedName>
</protein>
<feature type="region of interest" description="Disordered" evidence="5">
    <location>
        <begin position="1"/>
        <end position="42"/>
    </location>
</feature>
<name>A0A2A9NJV6_9AGAR</name>
<dbReference type="CDD" id="cd17323">
    <property type="entry name" value="MFS_Tpo1_MDR_like"/>
    <property type="match status" value="1"/>
</dbReference>
<feature type="transmembrane region" description="Helical" evidence="6">
    <location>
        <begin position="488"/>
        <end position="506"/>
    </location>
</feature>
<proteinExistence type="predicted"/>
<keyword evidence="9" id="KW-1185">Reference proteome</keyword>